<dbReference type="InterPro" id="IPR000757">
    <property type="entry name" value="Beta-glucanase-like"/>
</dbReference>
<dbReference type="Pfam" id="PF00722">
    <property type="entry name" value="Glyco_hydro_16"/>
    <property type="match status" value="1"/>
</dbReference>
<dbReference type="KEGG" id="aba:Acid345_1108"/>
<evidence type="ECO:0000313" key="5">
    <source>
        <dbReference type="Proteomes" id="UP000002432"/>
    </source>
</evidence>
<keyword evidence="5" id="KW-1185">Reference proteome</keyword>
<dbReference type="InterPro" id="IPR013320">
    <property type="entry name" value="ConA-like_dom_sf"/>
</dbReference>
<dbReference type="GO" id="GO:0005975">
    <property type="term" value="P:carbohydrate metabolic process"/>
    <property type="evidence" value="ECO:0007669"/>
    <property type="project" value="InterPro"/>
</dbReference>
<dbReference type="RefSeq" id="WP_011521913.1">
    <property type="nucleotide sequence ID" value="NC_008009.1"/>
</dbReference>
<comment type="similarity">
    <text evidence="1">Belongs to the glycosyl hydrolase 16 family.</text>
</comment>
<dbReference type="Proteomes" id="UP000002432">
    <property type="component" value="Chromosome"/>
</dbReference>
<dbReference type="EMBL" id="CP000360">
    <property type="protein sequence ID" value="ABF40111.1"/>
    <property type="molecule type" value="Genomic_DNA"/>
</dbReference>
<dbReference type="EnsemblBacteria" id="ABF40111">
    <property type="protein sequence ID" value="ABF40111"/>
    <property type="gene ID" value="Acid345_1108"/>
</dbReference>
<protein>
    <recommendedName>
        <fullName evidence="3">GH16 domain-containing protein</fullName>
    </recommendedName>
</protein>
<dbReference type="Gene3D" id="2.60.120.200">
    <property type="match status" value="1"/>
</dbReference>
<proteinExistence type="inferred from homology"/>
<dbReference type="AlphaFoldDB" id="Q1ISN9"/>
<reference evidence="4 5" key="1">
    <citation type="journal article" date="2009" name="Appl. Environ. Microbiol.">
        <title>Three genomes from the phylum Acidobacteria provide insight into the lifestyles of these microorganisms in soils.</title>
        <authorList>
            <person name="Ward N.L."/>
            <person name="Challacombe J.F."/>
            <person name="Janssen P.H."/>
            <person name="Henrissat B."/>
            <person name="Coutinho P.M."/>
            <person name="Wu M."/>
            <person name="Xie G."/>
            <person name="Haft D.H."/>
            <person name="Sait M."/>
            <person name="Badger J."/>
            <person name="Barabote R.D."/>
            <person name="Bradley B."/>
            <person name="Brettin T.S."/>
            <person name="Brinkac L.M."/>
            <person name="Bruce D."/>
            <person name="Creasy T."/>
            <person name="Daugherty S.C."/>
            <person name="Davidsen T.M."/>
            <person name="DeBoy R.T."/>
            <person name="Detter J.C."/>
            <person name="Dodson R.J."/>
            <person name="Durkin A.S."/>
            <person name="Ganapathy A."/>
            <person name="Gwinn-Giglio M."/>
            <person name="Han C.S."/>
            <person name="Khouri H."/>
            <person name="Kiss H."/>
            <person name="Kothari S.P."/>
            <person name="Madupu R."/>
            <person name="Nelson K.E."/>
            <person name="Nelson W.C."/>
            <person name="Paulsen I."/>
            <person name="Penn K."/>
            <person name="Ren Q."/>
            <person name="Rosovitz M.J."/>
            <person name="Selengut J.D."/>
            <person name="Shrivastava S."/>
            <person name="Sullivan S.A."/>
            <person name="Tapia R."/>
            <person name="Thompson L.S."/>
            <person name="Watkins K.L."/>
            <person name="Yang Q."/>
            <person name="Yu C."/>
            <person name="Zafar N."/>
            <person name="Zhou L."/>
            <person name="Kuske C.R."/>
        </authorList>
    </citation>
    <scope>NUCLEOTIDE SEQUENCE [LARGE SCALE GENOMIC DNA]</scope>
    <source>
        <strain evidence="4 5">Ellin345</strain>
    </source>
</reference>
<evidence type="ECO:0000259" key="3">
    <source>
        <dbReference type="Pfam" id="PF00722"/>
    </source>
</evidence>
<accession>Q1ISN9</accession>
<name>Q1ISN9_KORVE</name>
<organism evidence="4 5">
    <name type="scientific">Koribacter versatilis (strain Ellin345)</name>
    <dbReference type="NCBI Taxonomy" id="204669"/>
    <lineage>
        <taxon>Bacteria</taxon>
        <taxon>Pseudomonadati</taxon>
        <taxon>Acidobacteriota</taxon>
        <taxon>Terriglobia</taxon>
        <taxon>Terriglobales</taxon>
        <taxon>Candidatus Korobacteraceae</taxon>
        <taxon>Candidatus Korobacter</taxon>
    </lineage>
</organism>
<feature type="domain" description="GH16" evidence="3">
    <location>
        <begin position="45"/>
        <end position="181"/>
    </location>
</feature>
<gene>
    <name evidence="4" type="ordered locus">Acid345_1108</name>
</gene>
<dbReference type="SUPFAM" id="SSF49899">
    <property type="entry name" value="Concanavalin A-like lectins/glucanases"/>
    <property type="match status" value="1"/>
</dbReference>
<dbReference type="GO" id="GO:0004553">
    <property type="term" value="F:hydrolase activity, hydrolyzing O-glycosyl compounds"/>
    <property type="evidence" value="ECO:0007669"/>
    <property type="project" value="InterPro"/>
</dbReference>
<dbReference type="eggNOG" id="COG2273">
    <property type="taxonomic scope" value="Bacteria"/>
</dbReference>
<dbReference type="HOGENOM" id="CLU_076451_1_0_0"/>
<feature type="chain" id="PRO_5004191700" description="GH16 domain-containing protein" evidence="2">
    <location>
        <begin position="18"/>
        <end position="243"/>
    </location>
</feature>
<dbReference type="OrthoDB" id="370098at2"/>
<evidence type="ECO:0000313" key="4">
    <source>
        <dbReference type="EMBL" id="ABF40111.1"/>
    </source>
</evidence>
<sequence length="243" mass="27386">MRLNLLAFLLFASLASAQNLQWMGHTWKPSTGHMAGVIAADPANLSIDKDGALHMRIVKKGDAWSGSEMFTTDDLSFGTYQWEIENSQIYAMDPTIVIGLFSYGPIHKIGADAEEEIDIEFSAWNNNQPKPINADFTVYPPTGHRRPNGVSAWEHNFYVNDRPAKTTARFVWTADKIDFYIMAGFVPISAPPEHVLQHDTLTNDGTNVPHVALPIGMNLWSFKQPPLHEWEIVFRRFDFSPAK</sequence>
<evidence type="ECO:0000256" key="2">
    <source>
        <dbReference type="SAM" id="SignalP"/>
    </source>
</evidence>
<dbReference type="STRING" id="204669.Acid345_1108"/>
<feature type="signal peptide" evidence="2">
    <location>
        <begin position="1"/>
        <end position="17"/>
    </location>
</feature>
<evidence type="ECO:0000256" key="1">
    <source>
        <dbReference type="ARBA" id="ARBA00006865"/>
    </source>
</evidence>
<keyword evidence="2" id="KW-0732">Signal</keyword>